<sequence length="41" mass="4998">MIDKHYKKKQKPHFNKKNKITLHTVSNSMIEQRLNLHILEI</sequence>
<comment type="caution">
    <text evidence="1">The sequence shown here is derived from an EMBL/GenBank/DDBJ whole genome shotgun (WGS) entry which is preliminary data.</text>
</comment>
<organism evidence="1 2">
    <name type="scientific">Bartonella tamiae Th239</name>
    <dbReference type="NCBI Taxonomy" id="1094558"/>
    <lineage>
        <taxon>Bacteria</taxon>
        <taxon>Pseudomonadati</taxon>
        <taxon>Pseudomonadota</taxon>
        <taxon>Alphaproteobacteria</taxon>
        <taxon>Hyphomicrobiales</taxon>
        <taxon>Bartonellaceae</taxon>
        <taxon>Bartonella</taxon>
    </lineage>
</organism>
<accession>J1JZ88</accession>
<proteinExistence type="predicted"/>
<dbReference type="AlphaFoldDB" id="J1JZ88"/>
<evidence type="ECO:0000313" key="2">
    <source>
        <dbReference type="Proteomes" id="UP000008952"/>
    </source>
</evidence>
<name>J1JZ88_9HYPH</name>
<reference evidence="1 2" key="1">
    <citation type="submission" date="2012-03" db="EMBL/GenBank/DDBJ databases">
        <title>The Genome Sequence of Bartonella tamiae Th239.</title>
        <authorList>
            <consortium name="The Broad Institute Genome Sequencing Platform"/>
            <consortium name="The Broad Institute Genome Sequencing Center for Infectious Disease"/>
            <person name="Feldgarden M."/>
            <person name="Kirby J."/>
            <person name="Kosoy M."/>
            <person name="Birtles R."/>
            <person name="Probert W.S."/>
            <person name="Chiaraviglio L."/>
            <person name="Young S.K."/>
            <person name="Zeng Q."/>
            <person name="Gargeya S."/>
            <person name="Fitzgerald M."/>
            <person name="Haas B."/>
            <person name="Abouelleil A."/>
            <person name="Alvarado L."/>
            <person name="Arachchi H.M."/>
            <person name="Berlin A."/>
            <person name="Chapman S.B."/>
            <person name="Gearin G."/>
            <person name="Goldberg J."/>
            <person name="Griggs A."/>
            <person name="Gujja S."/>
            <person name="Hansen M."/>
            <person name="Heiman D."/>
            <person name="Howarth C."/>
            <person name="Larimer J."/>
            <person name="Lui A."/>
            <person name="MacDonald P.J.P."/>
            <person name="McCowen C."/>
            <person name="Montmayeur A."/>
            <person name="Murphy C."/>
            <person name="Neiman D."/>
            <person name="Pearson M."/>
            <person name="Priest M."/>
            <person name="Roberts A."/>
            <person name="Saif S."/>
            <person name="Shea T."/>
            <person name="Sisk P."/>
            <person name="Stolte C."/>
            <person name="Sykes S."/>
            <person name="Wortman J."/>
            <person name="Nusbaum C."/>
            <person name="Birren B."/>
        </authorList>
    </citation>
    <scope>NUCLEOTIDE SEQUENCE [LARGE SCALE GENOMIC DNA]</scope>
    <source>
        <strain evidence="1 2">Th239</strain>
    </source>
</reference>
<protein>
    <submittedName>
        <fullName evidence="1">Uncharacterized protein</fullName>
    </submittedName>
</protein>
<dbReference type="EMBL" id="AIMB01000007">
    <property type="protein sequence ID" value="EJF90407.1"/>
    <property type="molecule type" value="Genomic_DNA"/>
</dbReference>
<evidence type="ECO:0000313" key="1">
    <source>
        <dbReference type="EMBL" id="EJF90407.1"/>
    </source>
</evidence>
<keyword evidence="2" id="KW-1185">Reference proteome</keyword>
<dbReference type="Proteomes" id="UP000008952">
    <property type="component" value="Unassembled WGS sequence"/>
</dbReference>
<gene>
    <name evidence="1" type="ORF">ME5_00808</name>
</gene>
<dbReference type="HOGENOM" id="CLU_3266294_0_0_5"/>
<dbReference type="PATRIC" id="fig|1094558.3.peg.885"/>